<accession>A0ABT2YW66</accession>
<dbReference type="InterPro" id="IPR000847">
    <property type="entry name" value="LysR_HTH_N"/>
</dbReference>
<dbReference type="Pfam" id="PF00126">
    <property type="entry name" value="HTH_1"/>
    <property type="match status" value="1"/>
</dbReference>
<dbReference type="Pfam" id="PF03466">
    <property type="entry name" value="LysR_substrate"/>
    <property type="match status" value="1"/>
</dbReference>
<evidence type="ECO:0000256" key="5">
    <source>
        <dbReference type="ARBA" id="ARBA00023163"/>
    </source>
</evidence>
<evidence type="ECO:0000256" key="4">
    <source>
        <dbReference type="ARBA" id="ARBA00023159"/>
    </source>
</evidence>
<sequence>MAQLVHQFDLVRLRAFMTVAEEGSITAAATRLGVAQPALSASIRRLETDLGQPLFDRLPRGVVLTRAGRHLLPKAYEVFGILGTLQTDLQDIGFEPSGDVSIGLPPSVSVVMTQPLLHRLSTVFPKVSLRIVEAMSGYLYDWVEAGELDIAVTFNAHDTETVISRPLMREEMMLIGAADKMRDIPTPFPVSRIPELPLIVTSARHTLRSNLERQVEALGLKLNILYEIDAGHQLVKLVSSGAGFGVFAQSAFAGELASGQVAAVPLEPRYLRTVGLSHHRRMLGDPALSRVVLAVEKLTQDLHGSGAWPT</sequence>
<organism evidence="7 8">
    <name type="scientific">Albidovulum sediminicola</name>
    <dbReference type="NCBI Taxonomy" id="2984331"/>
    <lineage>
        <taxon>Bacteria</taxon>
        <taxon>Pseudomonadati</taxon>
        <taxon>Pseudomonadota</taxon>
        <taxon>Alphaproteobacteria</taxon>
        <taxon>Rhodobacterales</taxon>
        <taxon>Paracoccaceae</taxon>
        <taxon>Albidovulum</taxon>
    </lineage>
</organism>
<dbReference type="SUPFAM" id="SSF53850">
    <property type="entry name" value="Periplasmic binding protein-like II"/>
    <property type="match status" value="1"/>
</dbReference>
<feature type="domain" description="HTH lysR-type" evidence="6">
    <location>
        <begin position="8"/>
        <end position="65"/>
    </location>
</feature>
<name>A0ABT2YW66_9RHOB</name>
<dbReference type="PRINTS" id="PR00039">
    <property type="entry name" value="HTHLYSR"/>
</dbReference>
<evidence type="ECO:0000256" key="1">
    <source>
        <dbReference type="ARBA" id="ARBA00009437"/>
    </source>
</evidence>
<evidence type="ECO:0000259" key="6">
    <source>
        <dbReference type="PROSITE" id="PS50931"/>
    </source>
</evidence>
<evidence type="ECO:0000313" key="8">
    <source>
        <dbReference type="Proteomes" id="UP001652503"/>
    </source>
</evidence>
<reference evidence="7 8" key="1">
    <citation type="submission" date="2022-10" db="EMBL/GenBank/DDBJ databases">
        <title>Defluviimonas sp. nov., isolated from ocean surface water.</title>
        <authorList>
            <person name="He W."/>
            <person name="Wang L."/>
            <person name="Zhang D.-F."/>
        </authorList>
    </citation>
    <scope>NUCLEOTIDE SEQUENCE [LARGE SCALE GENOMIC DNA]</scope>
    <source>
        <strain evidence="7 8">WL0075</strain>
    </source>
</reference>
<dbReference type="InterPro" id="IPR036390">
    <property type="entry name" value="WH_DNA-bd_sf"/>
</dbReference>
<dbReference type="RefSeq" id="WP_263719533.1">
    <property type="nucleotide sequence ID" value="NZ_JAOWLA010000001.1"/>
</dbReference>
<keyword evidence="3" id="KW-0238">DNA-binding</keyword>
<keyword evidence="2" id="KW-0805">Transcription regulation</keyword>
<dbReference type="PROSITE" id="PS50931">
    <property type="entry name" value="HTH_LYSR"/>
    <property type="match status" value="1"/>
</dbReference>
<keyword evidence="5" id="KW-0804">Transcription</keyword>
<dbReference type="PANTHER" id="PTHR30293:SF0">
    <property type="entry name" value="NITROGEN ASSIMILATION REGULATORY PROTEIN NAC"/>
    <property type="match status" value="1"/>
</dbReference>
<keyword evidence="8" id="KW-1185">Reference proteome</keyword>
<gene>
    <name evidence="7" type="ORF">OE647_00015</name>
</gene>
<dbReference type="InterPro" id="IPR036388">
    <property type="entry name" value="WH-like_DNA-bd_sf"/>
</dbReference>
<dbReference type="PANTHER" id="PTHR30293">
    <property type="entry name" value="TRANSCRIPTIONAL REGULATORY PROTEIN NAC-RELATED"/>
    <property type="match status" value="1"/>
</dbReference>
<keyword evidence="4" id="KW-0010">Activator</keyword>
<dbReference type="SUPFAM" id="SSF46785">
    <property type="entry name" value="Winged helix' DNA-binding domain"/>
    <property type="match status" value="1"/>
</dbReference>
<dbReference type="Proteomes" id="UP001652503">
    <property type="component" value="Unassembled WGS sequence"/>
</dbReference>
<dbReference type="Gene3D" id="1.10.10.10">
    <property type="entry name" value="Winged helix-like DNA-binding domain superfamily/Winged helix DNA-binding domain"/>
    <property type="match status" value="1"/>
</dbReference>
<proteinExistence type="inferred from homology"/>
<comment type="similarity">
    <text evidence="1">Belongs to the LysR transcriptional regulatory family.</text>
</comment>
<dbReference type="Gene3D" id="3.40.190.10">
    <property type="entry name" value="Periplasmic binding protein-like II"/>
    <property type="match status" value="2"/>
</dbReference>
<evidence type="ECO:0000256" key="3">
    <source>
        <dbReference type="ARBA" id="ARBA00023125"/>
    </source>
</evidence>
<comment type="caution">
    <text evidence="7">The sequence shown here is derived from an EMBL/GenBank/DDBJ whole genome shotgun (WGS) entry which is preliminary data.</text>
</comment>
<dbReference type="InterPro" id="IPR005119">
    <property type="entry name" value="LysR_subst-bd"/>
</dbReference>
<evidence type="ECO:0000313" key="7">
    <source>
        <dbReference type="EMBL" id="MCV2863115.1"/>
    </source>
</evidence>
<evidence type="ECO:0000256" key="2">
    <source>
        <dbReference type="ARBA" id="ARBA00023015"/>
    </source>
</evidence>
<dbReference type="EMBL" id="JAOWLA010000001">
    <property type="protein sequence ID" value="MCV2863115.1"/>
    <property type="molecule type" value="Genomic_DNA"/>
</dbReference>
<protein>
    <submittedName>
        <fullName evidence="7">LysR family transcriptional regulator</fullName>
    </submittedName>
</protein>